<reference evidence="2" key="1">
    <citation type="submission" date="2023-08" db="EMBL/GenBank/DDBJ databases">
        <title>Pelteobagrus vachellii genome.</title>
        <authorList>
            <person name="Liu H."/>
        </authorList>
    </citation>
    <scope>NUCLEOTIDE SEQUENCE</scope>
    <source>
        <strain evidence="2">PRFRI_2022a</strain>
        <tissue evidence="2">Muscle</tissue>
    </source>
</reference>
<keyword evidence="1" id="KW-1133">Transmembrane helix</keyword>
<comment type="caution">
    <text evidence="2">The sequence shown here is derived from an EMBL/GenBank/DDBJ whole genome shotgun (WGS) entry which is preliminary data.</text>
</comment>
<organism evidence="2 3">
    <name type="scientific">Tachysurus vachellii</name>
    <name type="common">Darkbarbel catfish</name>
    <name type="synonym">Pelteobagrus vachellii</name>
    <dbReference type="NCBI Taxonomy" id="175792"/>
    <lineage>
        <taxon>Eukaryota</taxon>
        <taxon>Metazoa</taxon>
        <taxon>Chordata</taxon>
        <taxon>Craniata</taxon>
        <taxon>Vertebrata</taxon>
        <taxon>Euteleostomi</taxon>
        <taxon>Actinopterygii</taxon>
        <taxon>Neopterygii</taxon>
        <taxon>Teleostei</taxon>
        <taxon>Ostariophysi</taxon>
        <taxon>Siluriformes</taxon>
        <taxon>Bagridae</taxon>
        <taxon>Tachysurus</taxon>
    </lineage>
</organism>
<sequence>MTCNLAYWHHLIVSMEIEKSYAILWNIPDRESLDCAAMDVARHTLAAPPCALLPPPGSWSPRIWFDTGLACRESCLGGVGGGGTVRIQPGLLAMCVCLFCHVSALPLYSIFLPASAHLLLTSNCQVYLAVSRCLWRRGILAVFCRILSFLCSCIVDLVNKPVYFYPSLICWGFL</sequence>
<keyword evidence="3" id="KW-1185">Reference proteome</keyword>
<evidence type="ECO:0000313" key="2">
    <source>
        <dbReference type="EMBL" id="KAK2817763.1"/>
    </source>
</evidence>
<dbReference type="Proteomes" id="UP001187315">
    <property type="component" value="Unassembled WGS sequence"/>
</dbReference>
<feature type="transmembrane region" description="Helical" evidence="1">
    <location>
        <begin position="91"/>
        <end position="114"/>
    </location>
</feature>
<proteinExistence type="predicted"/>
<dbReference type="EMBL" id="JAVHJS010000024">
    <property type="protein sequence ID" value="KAK2817763.1"/>
    <property type="molecule type" value="Genomic_DNA"/>
</dbReference>
<keyword evidence="1" id="KW-0812">Transmembrane</keyword>
<keyword evidence="1" id="KW-0472">Membrane</keyword>
<evidence type="ECO:0000313" key="3">
    <source>
        <dbReference type="Proteomes" id="UP001187315"/>
    </source>
</evidence>
<name>A0AA88LHT3_TACVA</name>
<accession>A0AA88LHT3</accession>
<evidence type="ECO:0000256" key="1">
    <source>
        <dbReference type="SAM" id="Phobius"/>
    </source>
</evidence>
<feature type="transmembrane region" description="Helical" evidence="1">
    <location>
        <begin position="134"/>
        <end position="158"/>
    </location>
</feature>
<gene>
    <name evidence="2" type="ORF">Q7C36_021696</name>
</gene>
<protein>
    <submittedName>
        <fullName evidence="2">Uncharacterized protein</fullName>
    </submittedName>
</protein>
<dbReference type="AlphaFoldDB" id="A0AA88LHT3"/>